<name>A8XZT3_CAEBR</name>
<dbReference type="KEGG" id="cbr:CBG_21311"/>
<accession>A8XZT3</accession>
<dbReference type="RefSeq" id="XP_002648980.1">
    <property type="nucleotide sequence ID" value="XM_002648934.1"/>
</dbReference>
<dbReference type="CTD" id="8590993"/>
<dbReference type="InParanoid" id="A8XZT3"/>
<proteinExistence type="predicted"/>
<evidence type="ECO:0000313" key="1">
    <source>
        <dbReference type="EMBL" id="CAP38150.1"/>
    </source>
</evidence>
<organism evidence="1 2">
    <name type="scientific">Caenorhabditis briggsae</name>
    <dbReference type="NCBI Taxonomy" id="6238"/>
    <lineage>
        <taxon>Eukaryota</taxon>
        <taxon>Metazoa</taxon>
        <taxon>Ecdysozoa</taxon>
        <taxon>Nematoda</taxon>
        <taxon>Chromadorea</taxon>
        <taxon>Rhabditida</taxon>
        <taxon>Rhabditina</taxon>
        <taxon>Rhabditomorpha</taxon>
        <taxon>Rhabditoidea</taxon>
        <taxon>Rhabditidae</taxon>
        <taxon>Peloderinae</taxon>
        <taxon>Caenorhabditis</taxon>
    </lineage>
</organism>
<keyword evidence="2" id="KW-1185">Reference proteome</keyword>
<evidence type="ECO:0000313" key="3">
    <source>
        <dbReference type="WormBase" id="CBG21311"/>
    </source>
</evidence>
<dbReference type="EMBL" id="HE600993">
    <property type="protein sequence ID" value="CAP38150.1"/>
    <property type="molecule type" value="Genomic_DNA"/>
</dbReference>
<gene>
    <name evidence="1 3" type="ORF">CBG21311</name>
    <name evidence="1" type="ORF">CBG_21311</name>
</gene>
<evidence type="ECO:0000313" key="2">
    <source>
        <dbReference type="Proteomes" id="UP000008549"/>
    </source>
</evidence>
<protein>
    <submittedName>
        <fullName evidence="1">Protein CBG21311</fullName>
    </submittedName>
</protein>
<dbReference type="WormBase" id="CBG21311">
    <property type="protein sequence ID" value="CBP11777"/>
    <property type="gene ID" value="WBGene00040121"/>
</dbReference>
<sequence length="52" mass="6121">MEIRIERFFQQELGKISILRAANRRAVAMPLLETDDGFDYCSNAIHLFFPYL</sequence>
<dbReference type="AlphaFoldDB" id="A8XZT3"/>
<dbReference type="HOGENOM" id="CLU_3089246_0_0_1"/>
<dbReference type="GeneID" id="8590993"/>
<reference evidence="1 2" key="2">
    <citation type="journal article" date="2011" name="PLoS Genet.">
        <title>Caenorhabditis briggsae recombinant inbred line genotypes reveal inter-strain incompatibility and the evolution of recombination.</title>
        <authorList>
            <person name="Ross J.A."/>
            <person name="Koboldt D.C."/>
            <person name="Staisch J.E."/>
            <person name="Chamberlin H.M."/>
            <person name="Gupta B.P."/>
            <person name="Miller R.D."/>
            <person name="Baird S.E."/>
            <person name="Haag E.S."/>
        </authorList>
    </citation>
    <scope>NUCLEOTIDE SEQUENCE [LARGE SCALE GENOMIC DNA]</scope>
    <source>
        <strain evidence="1 2">AF16</strain>
    </source>
</reference>
<reference evidence="1 2" key="1">
    <citation type="journal article" date="2003" name="PLoS Biol.">
        <title>The genome sequence of Caenorhabditis briggsae: a platform for comparative genomics.</title>
        <authorList>
            <person name="Stein L.D."/>
            <person name="Bao Z."/>
            <person name="Blasiar D."/>
            <person name="Blumenthal T."/>
            <person name="Brent M.R."/>
            <person name="Chen N."/>
            <person name="Chinwalla A."/>
            <person name="Clarke L."/>
            <person name="Clee C."/>
            <person name="Coghlan A."/>
            <person name="Coulson A."/>
            <person name="D'Eustachio P."/>
            <person name="Fitch D.H."/>
            <person name="Fulton L.A."/>
            <person name="Fulton R.E."/>
            <person name="Griffiths-Jones S."/>
            <person name="Harris T.W."/>
            <person name="Hillier L.W."/>
            <person name="Kamath R."/>
            <person name="Kuwabara P.E."/>
            <person name="Mardis E.R."/>
            <person name="Marra M.A."/>
            <person name="Miner T.L."/>
            <person name="Minx P."/>
            <person name="Mullikin J.C."/>
            <person name="Plumb R.W."/>
            <person name="Rogers J."/>
            <person name="Schein J.E."/>
            <person name="Sohrmann M."/>
            <person name="Spieth J."/>
            <person name="Stajich J.E."/>
            <person name="Wei C."/>
            <person name="Willey D."/>
            <person name="Wilson R.K."/>
            <person name="Durbin R."/>
            <person name="Waterston R.H."/>
        </authorList>
    </citation>
    <scope>NUCLEOTIDE SEQUENCE [LARGE SCALE GENOMIC DNA]</scope>
    <source>
        <strain evidence="1 2">AF16</strain>
    </source>
</reference>
<dbReference type="Proteomes" id="UP000008549">
    <property type="component" value="Unassembled WGS sequence"/>
</dbReference>